<dbReference type="Proteomes" id="UP000186922">
    <property type="component" value="Unassembled WGS sequence"/>
</dbReference>
<evidence type="ECO:0000256" key="4">
    <source>
        <dbReference type="ARBA" id="ARBA00023136"/>
    </source>
</evidence>
<evidence type="ECO:0000256" key="5">
    <source>
        <dbReference type="SAM" id="Phobius"/>
    </source>
</evidence>
<evidence type="ECO:0000256" key="1">
    <source>
        <dbReference type="ARBA" id="ARBA00004370"/>
    </source>
</evidence>
<dbReference type="SUPFAM" id="SSF81321">
    <property type="entry name" value="Family A G protein-coupled receptor-like"/>
    <property type="match status" value="1"/>
</dbReference>
<evidence type="ECO:0000256" key="3">
    <source>
        <dbReference type="ARBA" id="ARBA00022989"/>
    </source>
</evidence>
<dbReference type="InterPro" id="IPR019430">
    <property type="entry name" value="7TM_GPCR_serpentine_rcpt_Srx"/>
</dbReference>
<dbReference type="GO" id="GO:0016020">
    <property type="term" value="C:membrane"/>
    <property type="evidence" value="ECO:0007669"/>
    <property type="project" value="UniProtKB-SubCell"/>
</dbReference>
<reference evidence="7 8" key="1">
    <citation type="journal article" date="2016" name="Nat. Commun.">
        <title>Extremotolerant tardigrade genome and improved radiotolerance of human cultured cells by tardigrade-unique protein.</title>
        <authorList>
            <person name="Hashimoto T."/>
            <person name="Horikawa D.D."/>
            <person name="Saito Y."/>
            <person name="Kuwahara H."/>
            <person name="Kozuka-Hata H."/>
            <person name="Shin-I T."/>
            <person name="Minakuchi Y."/>
            <person name="Ohishi K."/>
            <person name="Motoyama A."/>
            <person name="Aizu T."/>
            <person name="Enomoto A."/>
            <person name="Kondo K."/>
            <person name="Tanaka S."/>
            <person name="Hara Y."/>
            <person name="Koshikawa S."/>
            <person name="Sagara H."/>
            <person name="Miura T."/>
            <person name="Yokobori S."/>
            <person name="Miyagawa K."/>
            <person name="Suzuki Y."/>
            <person name="Kubo T."/>
            <person name="Oyama M."/>
            <person name="Kohara Y."/>
            <person name="Fujiyama A."/>
            <person name="Arakawa K."/>
            <person name="Katayama T."/>
            <person name="Toyoda A."/>
            <person name="Kunieda T."/>
        </authorList>
    </citation>
    <scope>NUCLEOTIDE SEQUENCE [LARGE SCALE GENOMIC DNA]</scope>
    <source>
        <strain evidence="7 8">YOKOZUNA-1</strain>
    </source>
</reference>
<dbReference type="PROSITE" id="PS50262">
    <property type="entry name" value="G_PROTEIN_RECEP_F1_2"/>
    <property type="match status" value="1"/>
</dbReference>
<dbReference type="InterPro" id="IPR017452">
    <property type="entry name" value="GPCR_Rhodpsn_7TM"/>
</dbReference>
<keyword evidence="8" id="KW-1185">Reference proteome</keyword>
<gene>
    <name evidence="7" type="primary">RvY_19118-1</name>
    <name evidence="7" type="synonym">RvY_19118.1</name>
    <name evidence="7" type="ORF">RvY_19118</name>
</gene>
<sequence length="140" mass="15319">MSVNFTSNHSYPSNTTEAFSLHAQHRQGLTIWLGVMLTCGLSGGIINFFLAGMILSAPSLRSGSGLLIAHALITGGVMVFVSHPAFAIQTYVARYQSPTFRLCQGLAWQYFVIVQAAHWSETLVALNRFVAVVFPHSYKV</sequence>
<dbReference type="AlphaFoldDB" id="A0A1D1W9M4"/>
<keyword evidence="3 5" id="KW-1133">Transmembrane helix</keyword>
<evidence type="ECO:0000259" key="6">
    <source>
        <dbReference type="PROSITE" id="PS50262"/>
    </source>
</evidence>
<feature type="domain" description="G-protein coupled receptors family 1 profile" evidence="6">
    <location>
        <begin position="46"/>
        <end position="140"/>
    </location>
</feature>
<organism evidence="7 8">
    <name type="scientific">Ramazzottius varieornatus</name>
    <name type="common">Water bear</name>
    <name type="synonym">Tardigrade</name>
    <dbReference type="NCBI Taxonomy" id="947166"/>
    <lineage>
        <taxon>Eukaryota</taxon>
        <taxon>Metazoa</taxon>
        <taxon>Ecdysozoa</taxon>
        <taxon>Tardigrada</taxon>
        <taxon>Eutardigrada</taxon>
        <taxon>Parachela</taxon>
        <taxon>Hypsibioidea</taxon>
        <taxon>Ramazzottiidae</taxon>
        <taxon>Ramazzottius</taxon>
    </lineage>
</organism>
<comment type="subcellular location">
    <subcellularLocation>
        <location evidence="1">Membrane</location>
    </subcellularLocation>
</comment>
<dbReference type="Pfam" id="PF10328">
    <property type="entry name" value="7TM_GPCR_Srx"/>
    <property type="match status" value="1"/>
</dbReference>
<dbReference type="Gene3D" id="1.20.1070.10">
    <property type="entry name" value="Rhodopsin 7-helix transmembrane proteins"/>
    <property type="match status" value="1"/>
</dbReference>
<proteinExistence type="predicted"/>
<protein>
    <recommendedName>
        <fullName evidence="6">G-protein coupled receptors family 1 profile domain-containing protein</fullName>
    </recommendedName>
</protein>
<dbReference type="OrthoDB" id="6376512at2759"/>
<dbReference type="EMBL" id="BDGG01000024">
    <property type="protein sequence ID" value="GAV09613.1"/>
    <property type="molecule type" value="Genomic_DNA"/>
</dbReference>
<feature type="transmembrane region" description="Helical" evidence="5">
    <location>
        <begin position="67"/>
        <end position="92"/>
    </location>
</feature>
<keyword evidence="4 5" id="KW-0472">Membrane</keyword>
<keyword evidence="2 5" id="KW-0812">Transmembrane</keyword>
<name>A0A1D1W9M4_RAMVA</name>
<evidence type="ECO:0000313" key="8">
    <source>
        <dbReference type="Proteomes" id="UP000186922"/>
    </source>
</evidence>
<accession>A0A1D1W9M4</accession>
<evidence type="ECO:0000256" key="2">
    <source>
        <dbReference type="ARBA" id="ARBA00022692"/>
    </source>
</evidence>
<evidence type="ECO:0000313" key="7">
    <source>
        <dbReference type="EMBL" id="GAV09613.1"/>
    </source>
</evidence>
<comment type="caution">
    <text evidence="7">The sequence shown here is derived from an EMBL/GenBank/DDBJ whole genome shotgun (WGS) entry which is preliminary data.</text>
</comment>
<feature type="transmembrane region" description="Helical" evidence="5">
    <location>
        <begin position="29"/>
        <end position="55"/>
    </location>
</feature>